<sequence>MKNIFKIFIGCLLIAGVLISCTKEEGKKALMVGMVTDAGTIDDKSFNQGTWEGIKKAEKDLGVKVKYLKPVGTTEADYIKEISNLYDSGYKFIICPGFKFETAVFKAQSKYKDAKFIIIDGNAHPADAYDAQNGPNTIGISFLENEAGFLAGVAAALQQKTGNFGFIGGMEIPAVQKFNWGWQQGIKYANENLGTKIEIYPENFIYQGSFSDIAAGQQLAASMYDKGVTVIHAAAGGVGVGVINEAKTRTQAGKKVWVVGVDVDQYAEGIIGDGSSVILTSAMKYLDKASYDMIKEELNGTFTGGRSLLFSVKENGVGIPLKNPNLSDDVQQKVNEIYQKIKNGEIVVSAVQGDLFK</sequence>
<evidence type="ECO:0000313" key="11">
    <source>
        <dbReference type="EMBL" id="UTY33751.1"/>
    </source>
</evidence>
<evidence type="ECO:0000256" key="1">
    <source>
        <dbReference type="ARBA" id="ARBA00004193"/>
    </source>
</evidence>
<dbReference type="InterPro" id="IPR003760">
    <property type="entry name" value="PnrA-like"/>
</dbReference>
<evidence type="ECO:0000313" key="13">
    <source>
        <dbReference type="Proteomes" id="UP001059401"/>
    </source>
</evidence>
<keyword evidence="7" id="KW-0564">Palmitate</keyword>
<dbReference type="PROSITE" id="PS51257">
    <property type="entry name" value="PROKAR_LIPOPROTEIN"/>
    <property type="match status" value="1"/>
</dbReference>
<dbReference type="CDD" id="cd06354">
    <property type="entry name" value="PBP1_PrnA-like"/>
    <property type="match status" value="1"/>
</dbReference>
<organism evidence="11 12">
    <name type="scientific">Treponema putidum</name>
    <dbReference type="NCBI Taxonomy" id="221027"/>
    <lineage>
        <taxon>Bacteria</taxon>
        <taxon>Pseudomonadati</taxon>
        <taxon>Spirochaetota</taxon>
        <taxon>Spirochaetia</taxon>
        <taxon>Spirochaetales</taxon>
        <taxon>Treponemataceae</taxon>
        <taxon>Treponema</taxon>
    </lineage>
</organism>
<dbReference type="SUPFAM" id="SSF53822">
    <property type="entry name" value="Periplasmic binding protein-like I"/>
    <property type="match status" value="1"/>
</dbReference>
<dbReference type="InterPro" id="IPR028082">
    <property type="entry name" value="Peripla_BP_I"/>
</dbReference>
<evidence type="ECO:0000313" key="12">
    <source>
        <dbReference type="Proteomes" id="UP001058682"/>
    </source>
</evidence>
<evidence type="ECO:0000256" key="4">
    <source>
        <dbReference type="ARBA" id="ARBA00022475"/>
    </source>
</evidence>
<proteinExistence type="inferred from homology"/>
<evidence type="ECO:0000256" key="5">
    <source>
        <dbReference type="ARBA" id="ARBA00022729"/>
    </source>
</evidence>
<evidence type="ECO:0000313" key="10">
    <source>
        <dbReference type="EMBL" id="UTY28900.1"/>
    </source>
</evidence>
<evidence type="ECO:0000256" key="3">
    <source>
        <dbReference type="ARBA" id="ARBA00022448"/>
    </source>
</evidence>
<dbReference type="EMBL" id="CP038804">
    <property type="protein sequence ID" value="UTY33751.1"/>
    <property type="molecule type" value="Genomic_DNA"/>
</dbReference>
<keyword evidence="6" id="KW-0472">Membrane</keyword>
<gene>
    <name evidence="11" type="ORF">E4N74_06860</name>
    <name evidence="10" type="ORF">E4N76_07830</name>
</gene>
<dbReference type="AlphaFoldDB" id="A0AAE9SJ99"/>
<name>A0AAE9SJ99_9SPIR</name>
<feature type="domain" description="ABC transporter substrate-binding protein PnrA-like" evidence="9">
    <location>
        <begin position="32"/>
        <end position="350"/>
    </location>
</feature>
<dbReference type="Proteomes" id="UP001059401">
    <property type="component" value="Chromosome"/>
</dbReference>
<keyword evidence="4" id="KW-1003">Cell membrane</keyword>
<dbReference type="PANTHER" id="PTHR34296">
    <property type="entry name" value="TRANSCRIPTIONAL ACTIVATOR PROTEIN MED"/>
    <property type="match status" value="1"/>
</dbReference>
<evidence type="ECO:0000256" key="8">
    <source>
        <dbReference type="ARBA" id="ARBA00023288"/>
    </source>
</evidence>
<dbReference type="Proteomes" id="UP001058682">
    <property type="component" value="Chromosome"/>
</dbReference>
<evidence type="ECO:0000259" key="9">
    <source>
        <dbReference type="Pfam" id="PF02608"/>
    </source>
</evidence>
<keyword evidence="8" id="KW-0449">Lipoprotein</keyword>
<dbReference type="KEGG" id="tpk:JO40_13170"/>
<keyword evidence="3" id="KW-0813">Transport</keyword>
<comment type="similarity">
    <text evidence="2">Belongs to the BMP lipoprotein family.</text>
</comment>
<dbReference type="Pfam" id="PF02608">
    <property type="entry name" value="Bmp"/>
    <property type="match status" value="1"/>
</dbReference>
<evidence type="ECO:0000256" key="7">
    <source>
        <dbReference type="ARBA" id="ARBA00023139"/>
    </source>
</evidence>
<keyword evidence="5" id="KW-0732">Signal</keyword>
<evidence type="ECO:0000256" key="2">
    <source>
        <dbReference type="ARBA" id="ARBA00008610"/>
    </source>
</evidence>
<keyword evidence="13" id="KW-1185">Reference proteome</keyword>
<dbReference type="Gene3D" id="3.40.50.2300">
    <property type="match status" value="2"/>
</dbReference>
<reference evidence="11" key="1">
    <citation type="submission" date="2019-04" db="EMBL/GenBank/DDBJ databases">
        <title>Whole genome sequencing of oral phylogroup 2 treponemes.</title>
        <authorList>
            <person name="Chan Y."/>
            <person name="Zeng H.H."/>
            <person name="Yu X.L."/>
            <person name="Leung W.K."/>
            <person name="Watt R.M."/>
        </authorList>
    </citation>
    <scope>NUCLEOTIDE SEQUENCE</scope>
    <source>
        <strain evidence="11">OMZ 835</strain>
        <strain evidence="10">OMZ 847</strain>
    </source>
</reference>
<dbReference type="GO" id="GO:0005886">
    <property type="term" value="C:plasma membrane"/>
    <property type="evidence" value="ECO:0007669"/>
    <property type="project" value="UniProtKB-SubCell"/>
</dbReference>
<evidence type="ECO:0000256" key="6">
    <source>
        <dbReference type="ARBA" id="ARBA00023136"/>
    </source>
</evidence>
<accession>A0AAE9SJ99</accession>
<dbReference type="InterPro" id="IPR050957">
    <property type="entry name" value="BMP_lipoprotein"/>
</dbReference>
<dbReference type="RefSeq" id="WP_044979589.1">
    <property type="nucleotide sequence ID" value="NZ_CP009228.1"/>
</dbReference>
<protein>
    <submittedName>
        <fullName evidence="11">BMP family ABC transporter substrate-binding protein</fullName>
    </submittedName>
</protein>
<dbReference type="EMBL" id="CP038802">
    <property type="protein sequence ID" value="UTY28900.1"/>
    <property type="molecule type" value="Genomic_DNA"/>
</dbReference>
<comment type="subcellular location">
    <subcellularLocation>
        <location evidence="1">Cell membrane</location>
        <topology evidence="1">Lipid-anchor</topology>
    </subcellularLocation>
</comment>
<dbReference type="PANTHER" id="PTHR34296:SF2">
    <property type="entry name" value="ABC TRANSPORTER GUANOSINE-BINDING PROTEIN NUPN"/>
    <property type="match status" value="1"/>
</dbReference>